<organismHost>
    <name type="scientific">Homo sapiens</name>
    <name type="common">Human</name>
    <dbReference type="NCBI Taxonomy" id="9606"/>
</organismHost>
<evidence type="ECO:0000259" key="1">
    <source>
        <dbReference type="Pfam" id="PF09372"/>
    </source>
</evidence>
<dbReference type="EMBL" id="DQ792504">
    <property type="protein sequence ID" value="ABH08092.1"/>
    <property type="molecule type" value="Genomic_DNA"/>
</dbReference>
<reference evidence="4" key="2">
    <citation type="journal article" date="2018" name="PLoS ONE">
        <title>Construction of an infectious horsepox virus vaccine from chemically synthesized DNA fragments.</title>
        <authorList>
            <person name="Noyce R.S."/>
            <person name="Lederman S."/>
            <person name="Evans D.H."/>
        </authorList>
    </citation>
    <scope>NUCLEOTIDE SEQUENCE [LARGE SCALE GENOMIC DNA]</scope>
    <source>
        <strain evidence="4">MNR</strain>
    </source>
</reference>
<dbReference type="EMBL" id="KY349117">
    <property type="protein sequence ID" value="AUD55148.1"/>
    <property type="molecule type" value="Genomic_DNA"/>
</dbReference>
<dbReference type="InterPro" id="IPR018272">
    <property type="entry name" value="PRANC_domain"/>
</dbReference>
<evidence type="ECO:0000313" key="3">
    <source>
        <dbReference type="EMBL" id="ABH08319.1"/>
    </source>
</evidence>
<organismHost>
    <name type="scientific">Equus caballus</name>
    <name type="common">Horse</name>
    <dbReference type="NCBI Taxonomy" id="9796"/>
</organismHost>
<evidence type="ECO:0000313" key="2">
    <source>
        <dbReference type="EMBL" id="ABH08092.1"/>
    </source>
</evidence>
<dbReference type="Pfam" id="PF09372">
    <property type="entry name" value="PRANC"/>
    <property type="match status" value="1"/>
</dbReference>
<evidence type="ECO:0000313" key="5">
    <source>
        <dbReference type="Proteomes" id="UP000111173"/>
    </source>
</evidence>
<organism evidence="3 5">
    <name type="scientific">Horsepox virus</name>
    <name type="common">HSPV</name>
    <dbReference type="NCBI Taxonomy" id="397342"/>
    <lineage>
        <taxon>Viruses</taxon>
        <taxon>Varidnaviria</taxon>
        <taxon>Bamfordvirae</taxon>
        <taxon>Nucleocytoviricota</taxon>
        <taxon>Pokkesviricetes</taxon>
        <taxon>Chitovirales</taxon>
        <taxon>Poxviridae</taxon>
        <taxon>Chordopoxvirinae</taxon>
        <taxon>Orthopoxvirus</taxon>
        <taxon>Vaccinia virus</taxon>
    </lineage>
</organism>
<protein>
    <submittedName>
        <fullName evidence="2">HSPV005a</fullName>
    </submittedName>
    <submittedName>
        <fullName evidence="3">HSPV203c</fullName>
    </submittedName>
</protein>
<dbReference type="Proteomes" id="UP000315999">
    <property type="component" value="Segment"/>
</dbReference>
<organismHost>
    <name type="scientific">Bos taurus</name>
    <name type="common">Bovine</name>
    <dbReference type="NCBI Taxonomy" id="9913"/>
</organismHost>
<name>Q0GNM2_HSPV</name>
<dbReference type="EMBL" id="DQ792504">
    <property type="protein sequence ID" value="ABH08319.1"/>
    <property type="molecule type" value="Genomic_DNA"/>
</dbReference>
<sequence length="91" mass="10834">MKNAYISGVSMFDILFKRSKRHRLRYAKNPTFINFVSNIKWYKKELTSIITETVKNNERIDSIVDNINTDDNLISKLPMEIQLEILYYSIK</sequence>
<accession>Q0GNM2</accession>
<feature type="domain" description="PRANC" evidence="1">
    <location>
        <begin position="7"/>
        <end position="88"/>
    </location>
</feature>
<reference evidence="3" key="1">
    <citation type="journal article" date="2006" name="J. Virol.">
        <title>Genome of horsepox virus.</title>
        <authorList>
            <person name="Tulman E.R."/>
            <person name="Delhon G."/>
            <person name="Afonso C.L."/>
            <person name="Lu Z."/>
            <person name="Zsak L."/>
            <person name="Sandybaev N.T."/>
            <person name="Kerembekova U.Z."/>
            <person name="Zaitsev V.L."/>
            <person name="Kutish G.F."/>
            <person name="Rock D.L."/>
        </authorList>
    </citation>
    <scope>NUCLEOTIDE SEQUENCE [LARGE SCALE GENOMIC DNA]</scope>
    <source>
        <strain evidence="3">MNR-76</strain>
    </source>
</reference>
<dbReference type="EMBL" id="KY349117">
    <property type="protein sequence ID" value="AUD55375.1"/>
    <property type="molecule type" value="Genomic_DNA"/>
</dbReference>
<evidence type="ECO:0000313" key="4">
    <source>
        <dbReference type="EMBL" id="AUD55148.1"/>
    </source>
</evidence>
<proteinExistence type="predicted"/>
<dbReference type="Proteomes" id="UP000111173">
    <property type="component" value="Segment"/>
</dbReference>